<keyword evidence="4 7" id="KW-1133">Transmembrane helix</keyword>
<dbReference type="InterPro" id="IPR020846">
    <property type="entry name" value="MFS_dom"/>
</dbReference>
<evidence type="ECO:0000256" key="4">
    <source>
        <dbReference type="ARBA" id="ARBA00022989"/>
    </source>
</evidence>
<feature type="transmembrane region" description="Helical" evidence="7">
    <location>
        <begin position="365"/>
        <end position="388"/>
    </location>
</feature>
<keyword evidence="2" id="KW-1003">Cell membrane</keyword>
<dbReference type="AlphaFoldDB" id="A0A1I7JVK1"/>
<dbReference type="InterPro" id="IPR050189">
    <property type="entry name" value="MFS_Efflux_Transporters"/>
</dbReference>
<evidence type="ECO:0000313" key="10">
    <source>
        <dbReference type="Proteomes" id="UP000199391"/>
    </source>
</evidence>
<feature type="transmembrane region" description="Helical" evidence="7">
    <location>
        <begin position="222"/>
        <end position="243"/>
    </location>
</feature>
<evidence type="ECO:0000256" key="2">
    <source>
        <dbReference type="ARBA" id="ARBA00022475"/>
    </source>
</evidence>
<keyword evidence="3 7" id="KW-0812">Transmembrane</keyword>
<dbReference type="PANTHER" id="PTHR43124:SF3">
    <property type="entry name" value="CHLORAMPHENICOL EFFLUX PUMP RV0191"/>
    <property type="match status" value="1"/>
</dbReference>
<dbReference type="SUPFAM" id="SSF103473">
    <property type="entry name" value="MFS general substrate transporter"/>
    <property type="match status" value="1"/>
</dbReference>
<keyword evidence="5 7" id="KW-0472">Membrane</keyword>
<feature type="transmembrane region" description="Helical" evidence="7">
    <location>
        <begin position="400"/>
        <end position="421"/>
    </location>
</feature>
<feature type="transmembrane region" description="Helical" evidence="7">
    <location>
        <begin position="135"/>
        <end position="153"/>
    </location>
</feature>
<evidence type="ECO:0000256" key="5">
    <source>
        <dbReference type="ARBA" id="ARBA00023136"/>
    </source>
</evidence>
<name>A0A1I7JVK1_9BURK</name>
<keyword evidence="10" id="KW-1185">Reference proteome</keyword>
<evidence type="ECO:0000259" key="8">
    <source>
        <dbReference type="PROSITE" id="PS50850"/>
    </source>
</evidence>
<dbReference type="STRING" id="1035707.SAMN05216552_101363"/>
<evidence type="ECO:0000256" key="1">
    <source>
        <dbReference type="ARBA" id="ARBA00004651"/>
    </source>
</evidence>
<dbReference type="PANTHER" id="PTHR43124">
    <property type="entry name" value="PURINE EFFLUX PUMP PBUE"/>
    <property type="match status" value="1"/>
</dbReference>
<feature type="transmembrane region" description="Helical" evidence="7">
    <location>
        <begin position="307"/>
        <end position="326"/>
    </location>
</feature>
<evidence type="ECO:0000256" key="3">
    <source>
        <dbReference type="ARBA" id="ARBA00022692"/>
    </source>
</evidence>
<evidence type="ECO:0000256" key="6">
    <source>
        <dbReference type="SAM" id="MobiDB-lite"/>
    </source>
</evidence>
<dbReference type="InterPro" id="IPR011701">
    <property type="entry name" value="MFS"/>
</dbReference>
<dbReference type="Gene3D" id="1.20.1250.20">
    <property type="entry name" value="MFS general substrate transporter like domains"/>
    <property type="match status" value="1"/>
</dbReference>
<comment type="subcellular location">
    <subcellularLocation>
        <location evidence="1">Cell membrane</location>
        <topology evidence="1">Multi-pass membrane protein</topology>
    </subcellularLocation>
</comment>
<dbReference type="Pfam" id="PF07690">
    <property type="entry name" value="MFS_1"/>
    <property type="match status" value="1"/>
</dbReference>
<feature type="transmembrane region" description="Helical" evidence="7">
    <location>
        <begin position="63"/>
        <end position="83"/>
    </location>
</feature>
<feature type="region of interest" description="Disordered" evidence="6">
    <location>
        <begin position="462"/>
        <end position="499"/>
    </location>
</feature>
<dbReference type="InterPro" id="IPR036259">
    <property type="entry name" value="MFS_trans_sf"/>
</dbReference>
<evidence type="ECO:0000313" key="9">
    <source>
        <dbReference type="EMBL" id="SFU89207.1"/>
    </source>
</evidence>
<feature type="transmembrane region" description="Helical" evidence="7">
    <location>
        <begin position="159"/>
        <end position="181"/>
    </location>
</feature>
<feature type="transmembrane region" description="Helical" evidence="7">
    <location>
        <begin position="433"/>
        <end position="455"/>
    </location>
</feature>
<feature type="compositionally biased region" description="Low complexity" evidence="6">
    <location>
        <begin position="22"/>
        <end position="37"/>
    </location>
</feature>
<feature type="transmembrane region" description="Helical" evidence="7">
    <location>
        <begin position="193"/>
        <end position="216"/>
    </location>
</feature>
<dbReference type="EMBL" id="FPBO01000013">
    <property type="protein sequence ID" value="SFU89207.1"/>
    <property type="molecule type" value="Genomic_DNA"/>
</dbReference>
<dbReference type="PROSITE" id="PS50850">
    <property type="entry name" value="MFS"/>
    <property type="match status" value="1"/>
</dbReference>
<proteinExistence type="predicted"/>
<evidence type="ECO:0000256" key="7">
    <source>
        <dbReference type="SAM" id="Phobius"/>
    </source>
</evidence>
<dbReference type="GO" id="GO:0005886">
    <property type="term" value="C:plasma membrane"/>
    <property type="evidence" value="ECO:0007669"/>
    <property type="project" value="UniProtKB-SubCell"/>
</dbReference>
<accession>A0A1I7JVK1</accession>
<dbReference type="GO" id="GO:0022857">
    <property type="term" value="F:transmembrane transporter activity"/>
    <property type="evidence" value="ECO:0007669"/>
    <property type="project" value="InterPro"/>
</dbReference>
<feature type="domain" description="Major facilitator superfamily (MFS) profile" evidence="8">
    <location>
        <begin position="69"/>
        <end position="461"/>
    </location>
</feature>
<sequence length="499" mass="53208">MAHADFPGGARAATTNGRDRAAAQGGPVPAAGRPAGAPARSWLEYGVPAVIGRVREPGTLSGLAMFCLVFMPFALGHFLSSLLRNINAVLAPQLLTELALTPGQLGLLTSACFLTFALVQLPIGMALDRFGPRRVQFAMLMVAAIGTMAFAGSREFTQLMVARAVMGVGLAGCFMAAVKAISTWISPAKLPSVQGYLIAVGGLGAASSTLPVRLALQYTDWRWLFILLAGGCAIVALLIYLLAPTPPAAPPKPFTRRMLGEICGHPAFRETAGLVLLPHAVFFGIQGLWIARWLADVARFPEQAIAWLLYLGMAGVIFGAISVGMITEWAARRGIAPLTVAAAGIALFIAIQCGFVLNWRPSYQLLSVLFTLVGTITGIEYAIVAQAMPPALTGRASTCLNLFIFLAAFAVQAGFGLVVGLWSPDLTRHHPAIAYQTAFGLLVLLQLPGLAVFCWRRWTRRRRDSGTPAPSGKMAALISKEEYETGSLWPSRQRETRPD</sequence>
<dbReference type="RefSeq" id="WP_307665613.1">
    <property type="nucleotide sequence ID" value="NZ_FPBO01000013.1"/>
</dbReference>
<feature type="transmembrane region" description="Helical" evidence="7">
    <location>
        <begin position="103"/>
        <end position="123"/>
    </location>
</feature>
<gene>
    <name evidence="9" type="ORF">SAMN05216552_101363</name>
</gene>
<feature type="region of interest" description="Disordered" evidence="6">
    <location>
        <begin position="1"/>
        <end position="37"/>
    </location>
</feature>
<reference evidence="10" key="1">
    <citation type="submission" date="2016-10" db="EMBL/GenBank/DDBJ databases">
        <authorList>
            <person name="Varghese N."/>
            <person name="Submissions S."/>
        </authorList>
    </citation>
    <scope>NUCLEOTIDE SEQUENCE [LARGE SCALE GENOMIC DNA]</scope>
    <source>
        <strain evidence="10">CGMCC 1.11014</strain>
    </source>
</reference>
<feature type="transmembrane region" description="Helical" evidence="7">
    <location>
        <begin position="338"/>
        <end position="359"/>
    </location>
</feature>
<organism evidence="9 10">
    <name type="scientific">Pseudoduganella namucuonensis</name>
    <dbReference type="NCBI Taxonomy" id="1035707"/>
    <lineage>
        <taxon>Bacteria</taxon>
        <taxon>Pseudomonadati</taxon>
        <taxon>Pseudomonadota</taxon>
        <taxon>Betaproteobacteria</taxon>
        <taxon>Burkholderiales</taxon>
        <taxon>Oxalobacteraceae</taxon>
        <taxon>Telluria group</taxon>
        <taxon>Pseudoduganella</taxon>
    </lineage>
</organism>
<protein>
    <submittedName>
        <fullName evidence="9">Predicted arabinose efflux permease, MFS family</fullName>
    </submittedName>
</protein>
<dbReference type="Proteomes" id="UP000199391">
    <property type="component" value="Unassembled WGS sequence"/>
</dbReference>